<dbReference type="GO" id="GO:0005524">
    <property type="term" value="F:ATP binding"/>
    <property type="evidence" value="ECO:0007669"/>
    <property type="project" value="InterPro"/>
</dbReference>
<organism evidence="1">
    <name type="scientific">Billgrantia gudaonensis</name>
    <dbReference type="NCBI Taxonomy" id="376427"/>
    <lineage>
        <taxon>Bacteria</taxon>
        <taxon>Pseudomonadati</taxon>
        <taxon>Pseudomonadota</taxon>
        <taxon>Gammaproteobacteria</taxon>
        <taxon>Oceanospirillales</taxon>
        <taxon>Halomonadaceae</taxon>
        <taxon>Billgrantia</taxon>
    </lineage>
</organism>
<dbReference type="SUPFAM" id="SSF140990">
    <property type="entry name" value="FtsH protease domain-like"/>
    <property type="match status" value="1"/>
</dbReference>
<dbReference type="EMBL" id="RXHI01000010">
    <property type="protein sequence ID" value="RUA22781.1"/>
    <property type="molecule type" value="Genomic_DNA"/>
</dbReference>
<reference evidence="1" key="1">
    <citation type="submission" date="2018-12" db="EMBL/GenBank/DDBJ databases">
        <authorList>
            <person name="Jadhav K."/>
            <person name="Kushwaha B."/>
            <person name="Jadhav I."/>
        </authorList>
    </citation>
    <scope>NUCLEOTIDE SEQUENCE [LARGE SCALE GENOMIC DNA]</scope>
    <source>
        <strain evidence="1">SBS 10</strain>
    </source>
</reference>
<accession>A0A3S0QG21</accession>
<dbReference type="AlphaFoldDB" id="A0A3S0QG21"/>
<dbReference type="GO" id="GO:0004222">
    <property type="term" value="F:metalloendopeptidase activity"/>
    <property type="evidence" value="ECO:0007669"/>
    <property type="project" value="InterPro"/>
</dbReference>
<sequence>MAEESIVFGECRSGAENDLEQATKLALAT</sequence>
<dbReference type="GO" id="GO:0004176">
    <property type="term" value="F:ATP-dependent peptidase activity"/>
    <property type="evidence" value="ECO:0007669"/>
    <property type="project" value="InterPro"/>
</dbReference>
<proteinExistence type="predicted"/>
<name>A0A3S0QG21_9GAMM</name>
<dbReference type="GO" id="GO:0006508">
    <property type="term" value="P:proteolysis"/>
    <property type="evidence" value="ECO:0007669"/>
    <property type="project" value="InterPro"/>
</dbReference>
<comment type="caution">
    <text evidence="1">The sequence shown here is derived from an EMBL/GenBank/DDBJ whole genome shotgun (WGS) entry which is preliminary data.</text>
</comment>
<gene>
    <name evidence="1" type="ORF">DSL92_03980</name>
</gene>
<dbReference type="InterPro" id="IPR037219">
    <property type="entry name" value="Peptidase_M41-like"/>
</dbReference>
<protein>
    <submittedName>
        <fullName evidence="1">Uncharacterized protein</fullName>
    </submittedName>
</protein>
<evidence type="ECO:0000313" key="1">
    <source>
        <dbReference type="EMBL" id="RUA22781.1"/>
    </source>
</evidence>